<dbReference type="Proteomes" id="UP000510647">
    <property type="component" value="Chromosome 8"/>
</dbReference>
<dbReference type="OrthoDB" id="4033880at2759"/>
<dbReference type="GO" id="GO:0005543">
    <property type="term" value="F:phospholipid binding"/>
    <property type="evidence" value="ECO:0007669"/>
    <property type="project" value="TreeGrafter"/>
</dbReference>
<dbReference type="GO" id="GO:0005768">
    <property type="term" value="C:endosome"/>
    <property type="evidence" value="ECO:0007669"/>
    <property type="project" value="TreeGrafter"/>
</dbReference>
<dbReference type="SMART" id="SM00273">
    <property type="entry name" value="ENTH"/>
    <property type="match status" value="1"/>
</dbReference>
<proteinExistence type="predicted"/>
<dbReference type="InterPro" id="IPR008942">
    <property type="entry name" value="ENTH_VHS"/>
</dbReference>
<dbReference type="GO" id="GO:0006897">
    <property type="term" value="P:endocytosis"/>
    <property type="evidence" value="ECO:0007669"/>
    <property type="project" value="TreeGrafter"/>
</dbReference>
<dbReference type="GO" id="GO:0030276">
    <property type="term" value="F:clathrin binding"/>
    <property type="evidence" value="ECO:0007669"/>
    <property type="project" value="TreeGrafter"/>
</dbReference>
<gene>
    <name evidence="3" type="ORF">HG537_0H01240</name>
</gene>
<evidence type="ECO:0000313" key="3">
    <source>
        <dbReference type="EMBL" id="QLQ82362.1"/>
    </source>
</evidence>
<dbReference type="GO" id="GO:0030125">
    <property type="term" value="C:clathrin vesicle coat"/>
    <property type="evidence" value="ECO:0007669"/>
    <property type="project" value="TreeGrafter"/>
</dbReference>
<evidence type="ECO:0000313" key="4">
    <source>
        <dbReference type="Proteomes" id="UP000510647"/>
    </source>
</evidence>
<dbReference type="PANTHER" id="PTHR12276:SF5">
    <property type="entry name" value="EPSIN-5"/>
    <property type="match status" value="1"/>
</dbReference>
<dbReference type="InterPro" id="IPR013809">
    <property type="entry name" value="ENTH"/>
</dbReference>
<feature type="compositionally biased region" description="Low complexity" evidence="1">
    <location>
        <begin position="329"/>
        <end position="341"/>
    </location>
</feature>
<dbReference type="EMBL" id="CP059274">
    <property type="protein sequence ID" value="QLQ82362.1"/>
    <property type="molecule type" value="Genomic_DNA"/>
</dbReference>
<feature type="compositionally biased region" description="Polar residues" evidence="1">
    <location>
        <begin position="188"/>
        <end position="217"/>
    </location>
</feature>
<feature type="region of interest" description="Disordered" evidence="1">
    <location>
        <begin position="188"/>
        <end position="352"/>
    </location>
</feature>
<dbReference type="PANTHER" id="PTHR12276">
    <property type="entry name" value="EPSIN/ENT-RELATED"/>
    <property type="match status" value="1"/>
</dbReference>
<dbReference type="PROSITE" id="PS50942">
    <property type="entry name" value="ENTH"/>
    <property type="match status" value="1"/>
</dbReference>
<protein>
    <recommendedName>
        <fullName evidence="2">ENTH domain-containing protein</fullName>
    </recommendedName>
</protein>
<dbReference type="GO" id="GO:0005886">
    <property type="term" value="C:plasma membrane"/>
    <property type="evidence" value="ECO:0007669"/>
    <property type="project" value="TreeGrafter"/>
</dbReference>
<sequence length="367" mass="42325">MDSLSKKIQNLGIHDIRNAARFAQNMIVQYEPYQIDIRRATNTDSWGPTPKHLAKVLRNRYQVPLYLMTEYTLKRLVDHVATRPKNLYEKARKDYVNYGSEWRVVLKCLVVLEFLLLNVADGDELNQVRSCLVTHKHLLSREVMGYRVGMSNDGKMEVHERGIRKKCEQVLQLIEDSQYLKRERQRNARNNLKMRQQGESSLYNANALDSSESSATDTFDDDEGDEELPEGVPQQQQQRRRSHIEEQRRQRREILRERIKNTELERKKQQERSKEQEEQEPDLLDMIDFNAGNNDSGDDDFGDFQGGDPTGAGLSLGDTIDLIDWITAPSDPSTPKSSTDGPADKKESSKKDKDAFADLFSFSKSLI</sequence>
<feature type="compositionally biased region" description="Acidic residues" evidence="1">
    <location>
        <begin position="218"/>
        <end position="229"/>
    </location>
</feature>
<name>A0A7H9I0Q6_9SACH</name>
<dbReference type="AlphaFoldDB" id="A0A7H9I0Q6"/>
<reference evidence="3 4" key="1">
    <citation type="submission" date="2020-06" db="EMBL/GenBank/DDBJ databases">
        <title>The yeast mating-type switching endonuclease HO is a domesticated member of an unorthodox homing genetic element family.</title>
        <authorList>
            <person name="Coughlan A.Y."/>
            <person name="Lombardi L."/>
            <person name="Braun-Galleani S."/>
            <person name="Martos A.R."/>
            <person name="Galeote V."/>
            <person name="Bigey F."/>
            <person name="Dequin S."/>
            <person name="Byrne K.P."/>
            <person name="Wolfe K.H."/>
        </authorList>
    </citation>
    <scope>NUCLEOTIDE SEQUENCE [LARGE SCALE GENOMIC DNA]</scope>
    <source>
        <strain evidence="3 4">CBS2947</strain>
    </source>
</reference>
<dbReference type="SUPFAM" id="SSF48464">
    <property type="entry name" value="ENTH/VHS domain"/>
    <property type="match status" value="1"/>
</dbReference>
<accession>A0A7H9I0Q6</accession>
<dbReference type="CDD" id="cd16993">
    <property type="entry name" value="ENTH_Ent5"/>
    <property type="match status" value="1"/>
</dbReference>
<evidence type="ECO:0000259" key="2">
    <source>
        <dbReference type="PROSITE" id="PS50942"/>
    </source>
</evidence>
<feature type="compositionally biased region" description="Basic and acidic residues" evidence="1">
    <location>
        <begin position="342"/>
        <end position="352"/>
    </location>
</feature>
<feature type="domain" description="ENTH" evidence="2">
    <location>
        <begin position="25"/>
        <end position="184"/>
    </location>
</feature>
<dbReference type="Pfam" id="PF01417">
    <property type="entry name" value="ENTH"/>
    <property type="match status" value="1"/>
</dbReference>
<evidence type="ECO:0000256" key="1">
    <source>
        <dbReference type="SAM" id="MobiDB-lite"/>
    </source>
</evidence>
<keyword evidence="4" id="KW-1185">Reference proteome</keyword>
<feature type="compositionally biased region" description="Basic and acidic residues" evidence="1">
    <location>
        <begin position="243"/>
        <end position="276"/>
    </location>
</feature>
<dbReference type="GO" id="GO:0007015">
    <property type="term" value="P:actin filament organization"/>
    <property type="evidence" value="ECO:0007669"/>
    <property type="project" value="TreeGrafter"/>
</dbReference>
<organism evidence="3 4">
    <name type="scientific">Torulaspora globosa</name>
    <dbReference type="NCBI Taxonomy" id="48254"/>
    <lineage>
        <taxon>Eukaryota</taxon>
        <taxon>Fungi</taxon>
        <taxon>Dikarya</taxon>
        <taxon>Ascomycota</taxon>
        <taxon>Saccharomycotina</taxon>
        <taxon>Saccharomycetes</taxon>
        <taxon>Saccharomycetales</taxon>
        <taxon>Saccharomycetaceae</taxon>
        <taxon>Torulaspora</taxon>
    </lineage>
</organism>
<dbReference type="Gene3D" id="1.25.40.90">
    <property type="match status" value="1"/>
</dbReference>